<keyword evidence="3" id="KW-1185">Reference proteome</keyword>
<protein>
    <submittedName>
        <fullName evidence="2">Uncharacterized protein</fullName>
    </submittedName>
</protein>
<comment type="caution">
    <text evidence="2">The sequence shown here is derived from an EMBL/GenBank/DDBJ whole genome shotgun (WGS) entry which is preliminary data.</text>
</comment>
<feature type="compositionally biased region" description="Polar residues" evidence="1">
    <location>
        <begin position="66"/>
        <end position="83"/>
    </location>
</feature>
<dbReference type="EMBL" id="CAJVCH010552614">
    <property type="protein sequence ID" value="CAG7829727.1"/>
    <property type="molecule type" value="Genomic_DNA"/>
</dbReference>
<dbReference type="AlphaFoldDB" id="A0A8J2L7S1"/>
<organism evidence="2 3">
    <name type="scientific">Allacma fusca</name>
    <dbReference type="NCBI Taxonomy" id="39272"/>
    <lineage>
        <taxon>Eukaryota</taxon>
        <taxon>Metazoa</taxon>
        <taxon>Ecdysozoa</taxon>
        <taxon>Arthropoda</taxon>
        <taxon>Hexapoda</taxon>
        <taxon>Collembola</taxon>
        <taxon>Symphypleona</taxon>
        <taxon>Sminthuridae</taxon>
        <taxon>Allacma</taxon>
    </lineage>
</organism>
<evidence type="ECO:0000313" key="2">
    <source>
        <dbReference type="EMBL" id="CAG7829727.1"/>
    </source>
</evidence>
<reference evidence="2" key="1">
    <citation type="submission" date="2021-06" db="EMBL/GenBank/DDBJ databases">
        <authorList>
            <person name="Hodson N. C."/>
            <person name="Mongue J. A."/>
            <person name="Jaron S. K."/>
        </authorList>
    </citation>
    <scope>NUCLEOTIDE SEQUENCE</scope>
</reference>
<evidence type="ECO:0000313" key="3">
    <source>
        <dbReference type="Proteomes" id="UP000708208"/>
    </source>
</evidence>
<sequence>MDANKEKANEGKRKTIERYRWERGLRGREQRTNLKRRGKRIEGERREIERGCGRLRVEQGRMGTNGRESSMGRNSRAPNTRSLVQDGGARVLNIPPLPRRRAKEHLRYQFAYI</sequence>
<name>A0A8J2L7S1_9HEXA</name>
<proteinExistence type="predicted"/>
<evidence type="ECO:0000256" key="1">
    <source>
        <dbReference type="SAM" id="MobiDB-lite"/>
    </source>
</evidence>
<feature type="region of interest" description="Disordered" evidence="1">
    <location>
        <begin position="53"/>
        <end position="96"/>
    </location>
</feature>
<accession>A0A8J2L7S1</accession>
<dbReference type="Proteomes" id="UP000708208">
    <property type="component" value="Unassembled WGS sequence"/>
</dbReference>
<gene>
    <name evidence="2" type="ORF">AFUS01_LOCUS39572</name>
</gene>